<dbReference type="GO" id="GO:0009707">
    <property type="term" value="C:chloroplast outer membrane"/>
    <property type="evidence" value="ECO:0007669"/>
    <property type="project" value="TreeGrafter"/>
</dbReference>
<dbReference type="Pfam" id="PF04548">
    <property type="entry name" value="AIG1"/>
    <property type="match status" value="1"/>
</dbReference>
<gene>
    <name evidence="5" type="ORF">STAS_29620</name>
</gene>
<proteinExistence type="predicted"/>
<dbReference type="GO" id="GO:0005525">
    <property type="term" value="F:GTP binding"/>
    <property type="evidence" value="ECO:0007669"/>
    <property type="project" value="UniProtKB-KW"/>
</dbReference>
<sequence>MEAFSNNTISGIRAPLTVDESDFEYSPVSSKSRRNSMASSYYSNSELDECEGFANEDNLEKTHPFHELDFYKPYAVNPGENGFPRPFMRNPGEESTRESSQVDKNSVFSASVAVGNPNERIYRVISIVNDSDDDSNSKSFLSESGDELVENENYGLSDSSSRPVVEQKLHIPIAKLSRDSDDDSQGSGAFEDDGFLGVVKVPSFDVLSRLNSAPKVRMSEDDDVDECEWQAENMVEMEFVKDLVISNDVLGPEDEKEHTDVEDVKNCVISYETVQDGGHDVNGEDKANSLAVNIPESEENSGLVHLDGEIPEVGVADDGKTCILEENPFSNNCVECEKLETERKPNVEVTVDSFSSIGASKNQSLNQCVDVIRNVHEFLVTPESFTENVQASISDGHLGDDDSSTEGDDSQSELDVTIMDQELEKEADMESGIDTFSSEEILLDHSQEVVCQISTDSDDSAALKPQSVDGTKNYFAESASCNLCSNSVSSRPNIEARNCDLLVLPSTYSEQDGSFSVGERKKKPEKIQQARVKYLQLVHGFGRSPDDSLASNVLRQLSIAEAKYSTLEVFPDPSRNEAVEIQARENGNMDFSLCILVIGKTGVGKSATVNSIFGQSKTMVNAFEPSTSRVIEINGEINGVKVKIFDTPGLGISSIDQSSNWKILLSIKKIMQKFSPDVILYVDRLDTQFSYVNDLPLLKSVTLCLGLSVWQKSVLVFTHSDLLPPDGYPLSYNEFVADQSRAFQQLISLSAVEINSDEMIPTSLVENNPFSENSVNGGETWRSRLLFLCCSMKVLSELNSVVKIHNTFDCTKLLFGYDFLESFSQILTRPVFELSDDCIYDNLDNESHLPAVTLVRIAKDKKEFNIQLRSLVWKKGSAFARLDGQTFGKNERFSNTGKGRLDRKLSGKISVKTSYSGQLQILGLVFFPLAKALFDKIFRQPAHD</sequence>
<dbReference type="OrthoDB" id="8954335at2759"/>
<feature type="region of interest" description="Disordered" evidence="3">
    <location>
        <begin position="20"/>
        <end position="41"/>
    </location>
</feature>
<dbReference type="InterPro" id="IPR027417">
    <property type="entry name" value="P-loop_NTPase"/>
</dbReference>
<evidence type="ECO:0000259" key="4">
    <source>
        <dbReference type="PROSITE" id="PS51720"/>
    </source>
</evidence>
<evidence type="ECO:0000256" key="2">
    <source>
        <dbReference type="ARBA" id="ARBA00023134"/>
    </source>
</evidence>
<feature type="compositionally biased region" description="Acidic residues" evidence="3">
    <location>
        <begin position="401"/>
        <end position="412"/>
    </location>
</feature>
<keyword evidence="1" id="KW-0547">Nucleotide-binding</keyword>
<dbReference type="InterPro" id="IPR006703">
    <property type="entry name" value="G_AIG1"/>
</dbReference>
<feature type="compositionally biased region" description="Basic and acidic residues" evidence="3">
    <location>
        <begin position="91"/>
        <end position="101"/>
    </location>
</feature>
<evidence type="ECO:0000313" key="6">
    <source>
        <dbReference type="Proteomes" id="UP000325081"/>
    </source>
</evidence>
<evidence type="ECO:0000313" key="5">
    <source>
        <dbReference type="EMBL" id="GER52190.1"/>
    </source>
</evidence>
<dbReference type="InterPro" id="IPR045058">
    <property type="entry name" value="GIMA/IAN/Toc"/>
</dbReference>
<dbReference type="SUPFAM" id="SSF52540">
    <property type="entry name" value="P-loop containing nucleoside triphosphate hydrolases"/>
    <property type="match status" value="1"/>
</dbReference>
<evidence type="ECO:0000256" key="1">
    <source>
        <dbReference type="ARBA" id="ARBA00022741"/>
    </source>
</evidence>
<name>A0A5A7R4G2_STRAF</name>
<dbReference type="GO" id="GO:0045036">
    <property type="term" value="P:protein targeting to chloroplast"/>
    <property type="evidence" value="ECO:0007669"/>
    <property type="project" value="TreeGrafter"/>
</dbReference>
<reference evidence="6" key="1">
    <citation type="journal article" date="2019" name="Curr. Biol.">
        <title>Genome Sequence of Striga asiatica Provides Insight into the Evolution of Plant Parasitism.</title>
        <authorList>
            <person name="Yoshida S."/>
            <person name="Kim S."/>
            <person name="Wafula E.K."/>
            <person name="Tanskanen J."/>
            <person name="Kim Y.M."/>
            <person name="Honaas L."/>
            <person name="Yang Z."/>
            <person name="Spallek T."/>
            <person name="Conn C.E."/>
            <person name="Ichihashi Y."/>
            <person name="Cheong K."/>
            <person name="Cui S."/>
            <person name="Der J.P."/>
            <person name="Gundlach H."/>
            <person name="Jiao Y."/>
            <person name="Hori C."/>
            <person name="Ishida J.K."/>
            <person name="Kasahara H."/>
            <person name="Kiba T."/>
            <person name="Kim M.S."/>
            <person name="Koo N."/>
            <person name="Laohavisit A."/>
            <person name="Lee Y.H."/>
            <person name="Lumba S."/>
            <person name="McCourt P."/>
            <person name="Mortimer J.C."/>
            <person name="Mutuku J.M."/>
            <person name="Nomura T."/>
            <person name="Sasaki-Sekimoto Y."/>
            <person name="Seto Y."/>
            <person name="Wang Y."/>
            <person name="Wakatake T."/>
            <person name="Sakakibara H."/>
            <person name="Demura T."/>
            <person name="Yamaguchi S."/>
            <person name="Yoneyama K."/>
            <person name="Manabe R.I."/>
            <person name="Nelson D.C."/>
            <person name="Schulman A.H."/>
            <person name="Timko M.P."/>
            <person name="dePamphilis C.W."/>
            <person name="Choi D."/>
            <person name="Shirasu K."/>
        </authorList>
    </citation>
    <scope>NUCLEOTIDE SEQUENCE [LARGE SCALE GENOMIC DNA]</scope>
    <source>
        <strain evidence="6">cv. UVA1</strain>
    </source>
</reference>
<protein>
    <submittedName>
        <fullName evidence="5">tRNA modification GTPase MnmE</fullName>
    </submittedName>
</protein>
<evidence type="ECO:0000256" key="3">
    <source>
        <dbReference type="SAM" id="MobiDB-lite"/>
    </source>
</evidence>
<feature type="domain" description="AIG1-type G" evidence="4">
    <location>
        <begin position="590"/>
        <end position="812"/>
    </location>
</feature>
<keyword evidence="6" id="KW-1185">Reference proteome</keyword>
<feature type="region of interest" description="Disordered" evidence="3">
    <location>
        <begin position="393"/>
        <end position="412"/>
    </location>
</feature>
<dbReference type="PANTHER" id="PTHR10903:SF120">
    <property type="entry name" value="TRANSLOCASE OF CHLOROPLAST 159, CHLOROPLASTIC"/>
    <property type="match status" value="1"/>
</dbReference>
<organism evidence="5 6">
    <name type="scientific">Striga asiatica</name>
    <name type="common">Asiatic witchweed</name>
    <name type="synonym">Buchnera asiatica</name>
    <dbReference type="NCBI Taxonomy" id="4170"/>
    <lineage>
        <taxon>Eukaryota</taxon>
        <taxon>Viridiplantae</taxon>
        <taxon>Streptophyta</taxon>
        <taxon>Embryophyta</taxon>
        <taxon>Tracheophyta</taxon>
        <taxon>Spermatophyta</taxon>
        <taxon>Magnoliopsida</taxon>
        <taxon>eudicotyledons</taxon>
        <taxon>Gunneridae</taxon>
        <taxon>Pentapetalae</taxon>
        <taxon>asterids</taxon>
        <taxon>lamiids</taxon>
        <taxon>Lamiales</taxon>
        <taxon>Orobanchaceae</taxon>
        <taxon>Buchnereae</taxon>
        <taxon>Striga</taxon>
    </lineage>
</organism>
<dbReference type="PROSITE" id="PS51720">
    <property type="entry name" value="G_AIG1"/>
    <property type="match status" value="1"/>
</dbReference>
<dbReference type="EMBL" id="BKCP01010181">
    <property type="protein sequence ID" value="GER52190.1"/>
    <property type="molecule type" value="Genomic_DNA"/>
</dbReference>
<dbReference type="Proteomes" id="UP000325081">
    <property type="component" value="Unassembled WGS sequence"/>
</dbReference>
<accession>A0A5A7R4G2</accession>
<feature type="region of interest" description="Disordered" evidence="3">
    <location>
        <begin position="81"/>
        <end position="104"/>
    </location>
</feature>
<keyword evidence="2" id="KW-0342">GTP-binding</keyword>
<comment type="caution">
    <text evidence="5">The sequence shown here is derived from an EMBL/GenBank/DDBJ whole genome shotgun (WGS) entry which is preliminary data.</text>
</comment>
<dbReference type="Gene3D" id="3.40.50.300">
    <property type="entry name" value="P-loop containing nucleotide triphosphate hydrolases"/>
    <property type="match status" value="1"/>
</dbReference>
<dbReference type="AlphaFoldDB" id="A0A5A7R4G2"/>
<dbReference type="PANTHER" id="PTHR10903">
    <property type="entry name" value="GTPASE, IMAP FAMILY MEMBER-RELATED"/>
    <property type="match status" value="1"/>
</dbReference>